<keyword evidence="3" id="KW-1185">Reference proteome</keyword>
<accession>A0A848F1Z8</accession>
<name>A0A848F1Z8_9BURK</name>
<sequence length="89" mass="9439">MATIEITLPDDLAQQAADAGLLAPEAIEHLLREALRRHGSGEPQSQRQPWRRHPAELITPPAGDGSSTAARTVQEELDRRAAGGGPAAD</sequence>
<protein>
    <submittedName>
        <fullName evidence="2">Uncharacterized protein</fullName>
    </submittedName>
</protein>
<dbReference type="AlphaFoldDB" id="A0A848F1Z8"/>
<evidence type="ECO:0000313" key="3">
    <source>
        <dbReference type="Proteomes" id="UP000574067"/>
    </source>
</evidence>
<evidence type="ECO:0000256" key="1">
    <source>
        <dbReference type="SAM" id="MobiDB-lite"/>
    </source>
</evidence>
<evidence type="ECO:0000313" key="2">
    <source>
        <dbReference type="EMBL" id="NML13432.1"/>
    </source>
</evidence>
<feature type="region of interest" description="Disordered" evidence="1">
    <location>
        <begin position="35"/>
        <end position="89"/>
    </location>
</feature>
<gene>
    <name evidence="2" type="ORF">HHL10_00370</name>
</gene>
<organism evidence="2 3">
    <name type="scientific">Azohydromonas caseinilytica</name>
    <dbReference type="NCBI Taxonomy" id="2728836"/>
    <lineage>
        <taxon>Bacteria</taxon>
        <taxon>Pseudomonadati</taxon>
        <taxon>Pseudomonadota</taxon>
        <taxon>Betaproteobacteria</taxon>
        <taxon>Burkholderiales</taxon>
        <taxon>Sphaerotilaceae</taxon>
        <taxon>Azohydromonas</taxon>
    </lineage>
</organism>
<dbReference type="EMBL" id="JABBFW010000001">
    <property type="protein sequence ID" value="NML13432.1"/>
    <property type="molecule type" value="Genomic_DNA"/>
</dbReference>
<reference evidence="2 3" key="1">
    <citation type="submission" date="2020-04" db="EMBL/GenBank/DDBJ databases">
        <title>Azohydromonas sp. isolated from soil.</title>
        <authorList>
            <person name="Dahal R.H."/>
        </authorList>
    </citation>
    <scope>NUCLEOTIDE SEQUENCE [LARGE SCALE GENOMIC DNA]</scope>
    <source>
        <strain evidence="2 3">G-1-1-14</strain>
    </source>
</reference>
<dbReference type="Proteomes" id="UP000574067">
    <property type="component" value="Unassembled WGS sequence"/>
</dbReference>
<comment type="caution">
    <text evidence="2">The sequence shown here is derived from an EMBL/GenBank/DDBJ whole genome shotgun (WGS) entry which is preliminary data.</text>
</comment>
<proteinExistence type="predicted"/>
<dbReference type="RefSeq" id="WP_169158365.1">
    <property type="nucleotide sequence ID" value="NZ_JABBFW010000001.1"/>
</dbReference>